<evidence type="ECO:0000313" key="1">
    <source>
        <dbReference type="EMBL" id="BBJ40760.1"/>
    </source>
</evidence>
<accession>A0A499UK68</accession>
<name>A0A499UK68_9ACTN</name>
<protein>
    <submittedName>
        <fullName evidence="1">Uncharacterized protein</fullName>
    </submittedName>
</protein>
<proteinExistence type="predicted"/>
<gene>
    <name evidence="1" type="ORF">SSPO_034780</name>
</gene>
<dbReference type="Proteomes" id="UP000463951">
    <property type="component" value="Chromosome"/>
</dbReference>
<organism evidence="1 2">
    <name type="scientific">Streptomyces antimycoticus</name>
    <dbReference type="NCBI Taxonomy" id="68175"/>
    <lineage>
        <taxon>Bacteria</taxon>
        <taxon>Bacillati</taxon>
        <taxon>Actinomycetota</taxon>
        <taxon>Actinomycetes</taxon>
        <taxon>Kitasatosporales</taxon>
        <taxon>Streptomycetaceae</taxon>
        <taxon>Streptomyces</taxon>
        <taxon>Streptomyces violaceusniger group</taxon>
    </lineage>
</organism>
<sequence length="83" mass="8683">MKGPYMSAVSSRLAPESSAVCTARTEVSPLRCEAVYAQLIGMHPRPIAPTSSAAAPIFLRFTSPDPSRSLGPQTNLCGPPVIA</sequence>
<dbReference type="AlphaFoldDB" id="A0A499UK68"/>
<reference evidence="1 2" key="1">
    <citation type="journal article" date="2020" name="Int. J. Syst. Evol. Microbiol.">
        <title>Reclassification of Streptomyces castelarensis and Streptomyces sporoclivatus as later heterotypic synonyms of Streptomyces antimycoticus.</title>
        <authorList>
            <person name="Komaki H."/>
            <person name="Tamura T."/>
        </authorList>
    </citation>
    <scope>NUCLEOTIDE SEQUENCE [LARGE SCALE GENOMIC DNA]</scope>
    <source>
        <strain evidence="1 2">NBRC 100767</strain>
    </source>
</reference>
<dbReference type="EMBL" id="AP019620">
    <property type="protein sequence ID" value="BBJ40760.1"/>
    <property type="molecule type" value="Genomic_DNA"/>
</dbReference>
<evidence type="ECO:0000313" key="2">
    <source>
        <dbReference type="Proteomes" id="UP000463951"/>
    </source>
</evidence>